<dbReference type="Gene3D" id="3.40.50.2300">
    <property type="match status" value="1"/>
</dbReference>
<comment type="catalytic activity">
    <reaction evidence="2">
        <text>O-phospho-L-tyrosyl-[protein] + H2O = L-tyrosyl-[protein] + phosphate</text>
        <dbReference type="Rhea" id="RHEA:10684"/>
        <dbReference type="Rhea" id="RHEA-COMP:10136"/>
        <dbReference type="Rhea" id="RHEA-COMP:20101"/>
        <dbReference type="ChEBI" id="CHEBI:15377"/>
        <dbReference type="ChEBI" id="CHEBI:43474"/>
        <dbReference type="ChEBI" id="CHEBI:46858"/>
        <dbReference type="ChEBI" id="CHEBI:61978"/>
        <dbReference type="EC" id="3.1.3.48"/>
    </reaction>
</comment>
<dbReference type="EMBL" id="CP047423">
    <property type="protein sequence ID" value="QPD05841.1"/>
    <property type="molecule type" value="Genomic_DNA"/>
</dbReference>
<dbReference type="InterPro" id="IPR023485">
    <property type="entry name" value="Ptyr_pPase"/>
</dbReference>
<dbReference type="SMART" id="SM00226">
    <property type="entry name" value="LMWPc"/>
    <property type="match status" value="1"/>
</dbReference>
<dbReference type="SUPFAM" id="SSF52788">
    <property type="entry name" value="Phosphotyrosine protein phosphatases I"/>
    <property type="match status" value="1"/>
</dbReference>
<evidence type="ECO:0000256" key="1">
    <source>
        <dbReference type="ARBA" id="ARBA00013064"/>
    </source>
</evidence>
<accession>A0A7S8FHJ4</accession>
<evidence type="ECO:0000313" key="4">
    <source>
        <dbReference type="EMBL" id="QPD05841.1"/>
    </source>
</evidence>
<evidence type="ECO:0000313" key="5">
    <source>
        <dbReference type="Proteomes" id="UP000593737"/>
    </source>
</evidence>
<dbReference type="InterPro" id="IPR036196">
    <property type="entry name" value="Ptyr_pPase_sf"/>
</dbReference>
<dbReference type="Proteomes" id="UP000593737">
    <property type="component" value="Chromosome"/>
</dbReference>
<protein>
    <recommendedName>
        <fullName evidence="1">protein-tyrosine-phosphatase</fullName>
        <ecNumber evidence="1">3.1.3.48</ecNumber>
    </recommendedName>
</protein>
<gene>
    <name evidence="4" type="ORF">Nkreftii_003615</name>
</gene>
<proteinExistence type="predicted"/>
<reference evidence="4 5" key="1">
    <citation type="journal article" date="2020" name="ISME J.">
        <title>Enrichment and physiological characterization of a novel comammox Nitrospira indicates ammonium inhibition of complete nitrification.</title>
        <authorList>
            <person name="Sakoula D."/>
            <person name="Koch H."/>
            <person name="Frank J."/>
            <person name="Jetten M.S.M."/>
            <person name="van Kessel M.A.H.J."/>
            <person name="Lucker S."/>
        </authorList>
    </citation>
    <scope>NUCLEOTIDE SEQUENCE [LARGE SCALE GENOMIC DNA]</scope>
    <source>
        <strain evidence="4">Comreactor17</strain>
    </source>
</reference>
<dbReference type="Pfam" id="PF01451">
    <property type="entry name" value="LMWPc"/>
    <property type="match status" value="1"/>
</dbReference>
<name>A0A7S8FHJ4_9BACT</name>
<dbReference type="AlphaFoldDB" id="A0A7S8FHJ4"/>
<dbReference type="PANTHER" id="PTHR11717:SF31">
    <property type="entry name" value="LOW MOLECULAR WEIGHT PROTEIN-TYROSINE-PHOSPHATASE ETP-RELATED"/>
    <property type="match status" value="1"/>
</dbReference>
<dbReference type="GO" id="GO:0004725">
    <property type="term" value="F:protein tyrosine phosphatase activity"/>
    <property type="evidence" value="ECO:0007669"/>
    <property type="project" value="UniProtKB-EC"/>
</dbReference>
<feature type="domain" description="Phosphotyrosine protein phosphatase I" evidence="3">
    <location>
        <begin position="8"/>
        <end position="157"/>
    </location>
</feature>
<dbReference type="EC" id="3.1.3.48" evidence="1"/>
<dbReference type="PANTHER" id="PTHR11717">
    <property type="entry name" value="LOW MOLECULAR WEIGHT PROTEIN TYROSINE PHOSPHATASE"/>
    <property type="match status" value="1"/>
</dbReference>
<evidence type="ECO:0000256" key="2">
    <source>
        <dbReference type="ARBA" id="ARBA00051722"/>
    </source>
</evidence>
<evidence type="ECO:0000259" key="3">
    <source>
        <dbReference type="SMART" id="SM00226"/>
    </source>
</evidence>
<dbReference type="InterPro" id="IPR050438">
    <property type="entry name" value="LMW_PTPase"/>
</dbReference>
<organism evidence="4 5">
    <name type="scientific">Candidatus Nitrospira kreftii</name>
    <dbReference type="NCBI Taxonomy" id="2652173"/>
    <lineage>
        <taxon>Bacteria</taxon>
        <taxon>Pseudomonadati</taxon>
        <taxon>Nitrospirota</taxon>
        <taxon>Nitrospiria</taxon>
        <taxon>Nitrospirales</taxon>
        <taxon>Nitrospiraceae</taxon>
        <taxon>Nitrospira</taxon>
    </lineage>
</organism>
<dbReference type="KEGG" id="nkf:Nkreftii_003615"/>
<sequence>MNERLVVQSILFVCTGNVFRSMAAEYALRTHLGQQSPYRVQSAGIDAKSKTIHPIISNRLIRNGINPSAHIPRLLTKKLVKKNDLIIAMGLGHREFIQERFGLKVPLFNQVSLGQETPILDLHEAIPDWERDIDEARAYVESVIDHICEAIPELVTRLPHIPGTKAS</sequence>